<accession>A0A9Q0VJN4</accession>
<sequence length="122" mass="13866">GIFALQSTQMTILEHLTSLCCGQLPQLLLPFLYSLMIPRAPCVRILQICKAVLEPERSRTKNKRAREMSDNRFVDAVLDTIRSLNFKAIDVKELKMGDHIFCLSKPGFYSHHGQFSFGMHGV</sequence>
<evidence type="ECO:0000313" key="1">
    <source>
        <dbReference type="EMBL" id="KAJ6749511.1"/>
    </source>
</evidence>
<proteinExistence type="predicted"/>
<dbReference type="EMBL" id="JAPFFL010000001">
    <property type="protein sequence ID" value="KAJ6749514.1"/>
    <property type="molecule type" value="Genomic_DNA"/>
</dbReference>
<reference evidence="1" key="1">
    <citation type="submission" date="2022-11" db="EMBL/GenBank/DDBJ databases">
        <authorList>
            <person name="Hyden B.L."/>
            <person name="Feng K."/>
            <person name="Yates T."/>
            <person name="Jawdy S."/>
            <person name="Smart L.B."/>
            <person name="Muchero W."/>
        </authorList>
    </citation>
    <scope>NUCLEOTIDE SEQUENCE</scope>
    <source>
        <tissue evidence="1">Shoot tip</tissue>
    </source>
</reference>
<comment type="caution">
    <text evidence="1">The sequence shown here is derived from an EMBL/GenBank/DDBJ whole genome shotgun (WGS) entry which is preliminary data.</text>
</comment>
<name>A0A9Q0VJN4_SALVM</name>
<evidence type="ECO:0000313" key="3">
    <source>
        <dbReference type="Proteomes" id="UP001151529"/>
    </source>
</evidence>
<organism evidence="1 3">
    <name type="scientific">Salix viminalis</name>
    <name type="common">Common osier</name>
    <name type="synonym">Basket willow</name>
    <dbReference type="NCBI Taxonomy" id="40686"/>
    <lineage>
        <taxon>Eukaryota</taxon>
        <taxon>Viridiplantae</taxon>
        <taxon>Streptophyta</taxon>
        <taxon>Embryophyta</taxon>
        <taxon>Tracheophyta</taxon>
        <taxon>Spermatophyta</taxon>
        <taxon>Magnoliopsida</taxon>
        <taxon>eudicotyledons</taxon>
        <taxon>Gunneridae</taxon>
        <taxon>Pentapetalae</taxon>
        <taxon>rosids</taxon>
        <taxon>fabids</taxon>
        <taxon>Malpighiales</taxon>
        <taxon>Salicaceae</taxon>
        <taxon>Saliceae</taxon>
        <taxon>Salix</taxon>
    </lineage>
</organism>
<evidence type="ECO:0000313" key="2">
    <source>
        <dbReference type="EMBL" id="KAJ6749514.1"/>
    </source>
</evidence>
<reference evidence="1" key="2">
    <citation type="journal article" date="2023" name="Int. J. Mol. Sci.">
        <title>De Novo Assembly and Annotation of 11 Diverse Shrub Willow (Salix) Genomes Reveals Novel Gene Organization in Sex-Linked Regions.</title>
        <authorList>
            <person name="Hyden B."/>
            <person name="Feng K."/>
            <person name="Yates T.B."/>
            <person name="Jawdy S."/>
            <person name="Cereghino C."/>
            <person name="Smart L.B."/>
            <person name="Muchero W."/>
        </authorList>
    </citation>
    <scope>NUCLEOTIDE SEQUENCE [LARGE SCALE GENOMIC DNA]</scope>
    <source>
        <tissue evidence="1">Shoot tip</tissue>
    </source>
</reference>
<protein>
    <submittedName>
        <fullName evidence="1">Uncharacterized protein</fullName>
    </submittedName>
</protein>
<gene>
    <name evidence="1" type="ORF">OIU85_000177</name>
    <name evidence="2" type="ORF">OIU85_000180</name>
</gene>
<dbReference type="Proteomes" id="UP001151529">
    <property type="component" value="Chromosome 16"/>
</dbReference>
<dbReference type="EMBL" id="JAPFFL010000001">
    <property type="protein sequence ID" value="KAJ6749511.1"/>
    <property type="molecule type" value="Genomic_DNA"/>
</dbReference>
<keyword evidence="3" id="KW-1185">Reference proteome</keyword>
<feature type="non-terminal residue" evidence="1">
    <location>
        <position position="122"/>
    </location>
</feature>
<dbReference type="AlphaFoldDB" id="A0A9Q0VJN4"/>